<sequence>MCEPVVTFGDDACKCPGKGNDFTYYLQFCVSDSNCSGSDSGTFRILGVAKANSTALTPGPNACYPATTPTLPTPLGGCSTQVLRFTGTNSSNKLDVTVEITSAAGTRTVVVEVPTPPRDCAVEANCPKC</sequence>
<comment type="caution">
    <text evidence="1">The sequence shown here is derived from an EMBL/GenBank/DDBJ whole genome shotgun (WGS) entry which is preliminary data.</text>
</comment>
<gene>
    <name evidence="1" type="ORF">ACFQO6_16890</name>
</gene>
<keyword evidence="2" id="KW-1185">Reference proteome</keyword>
<dbReference type="Proteomes" id="UP001596524">
    <property type="component" value="Unassembled WGS sequence"/>
</dbReference>
<dbReference type="EMBL" id="JBHTCH010000020">
    <property type="protein sequence ID" value="MFC7361952.1"/>
    <property type="molecule type" value="Genomic_DNA"/>
</dbReference>
<accession>A0ABW2N7Q2</accession>
<organism evidence="1 2">
    <name type="scientific">Nocardioides astragali</name>
    <dbReference type="NCBI Taxonomy" id="1776736"/>
    <lineage>
        <taxon>Bacteria</taxon>
        <taxon>Bacillati</taxon>
        <taxon>Actinomycetota</taxon>
        <taxon>Actinomycetes</taxon>
        <taxon>Propionibacteriales</taxon>
        <taxon>Nocardioidaceae</taxon>
        <taxon>Nocardioides</taxon>
    </lineage>
</organism>
<proteinExistence type="predicted"/>
<reference evidence="2" key="1">
    <citation type="journal article" date="2019" name="Int. J. Syst. Evol. Microbiol.">
        <title>The Global Catalogue of Microorganisms (GCM) 10K type strain sequencing project: providing services to taxonomists for standard genome sequencing and annotation.</title>
        <authorList>
            <consortium name="The Broad Institute Genomics Platform"/>
            <consortium name="The Broad Institute Genome Sequencing Center for Infectious Disease"/>
            <person name="Wu L."/>
            <person name="Ma J."/>
        </authorList>
    </citation>
    <scope>NUCLEOTIDE SEQUENCE [LARGE SCALE GENOMIC DNA]</scope>
    <source>
        <strain evidence="2">FCH27</strain>
    </source>
</reference>
<dbReference type="RefSeq" id="WP_255892387.1">
    <property type="nucleotide sequence ID" value="NZ_JAFMZM010000006.1"/>
</dbReference>
<protein>
    <submittedName>
        <fullName evidence="1">Uncharacterized protein</fullName>
    </submittedName>
</protein>
<evidence type="ECO:0000313" key="2">
    <source>
        <dbReference type="Proteomes" id="UP001596524"/>
    </source>
</evidence>
<evidence type="ECO:0000313" key="1">
    <source>
        <dbReference type="EMBL" id="MFC7361952.1"/>
    </source>
</evidence>
<name>A0ABW2N7Q2_9ACTN</name>